<feature type="signal peptide" evidence="2">
    <location>
        <begin position="1"/>
        <end position="27"/>
    </location>
</feature>
<gene>
    <name evidence="3" type="ORF">U6N30_24340</name>
</gene>
<reference evidence="3 4" key="1">
    <citation type="submission" date="2023-12" db="EMBL/GenBank/DDBJ databases">
        <title>Blastococcus brunescens sp. nov., an actonobacterium isolated from sandstone collected in sahara desert.</title>
        <authorList>
            <person name="Gtari M."/>
            <person name="Ghodhbane F."/>
        </authorList>
    </citation>
    <scope>NUCLEOTIDE SEQUENCE [LARGE SCALE GENOMIC DNA]</scope>
    <source>
        <strain evidence="3 4">BMG 8361</strain>
    </source>
</reference>
<accession>A0ABZ1AXV6</accession>
<evidence type="ECO:0008006" key="5">
    <source>
        <dbReference type="Google" id="ProtNLM"/>
    </source>
</evidence>
<evidence type="ECO:0000256" key="1">
    <source>
        <dbReference type="SAM" id="MobiDB-lite"/>
    </source>
</evidence>
<evidence type="ECO:0000256" key="2">
    <source>
        <dbReference type="SAM" id="SignalP"/>
    </source>
</evidence>
<feature type="chain" id="PRO_5046881803" description="Secreted protein" evidence="2">
    <location>
        <begin position="28"/>
        <end position="101"/>
    </location>
</feature>
<evidence type="ECO:0000313" key="3">
    <source>
        <dbReference type="EMBL" id="WRL62957.1"/>
    </source>
</evidence>
<feature type="compositionally biased region" description="Basic and acidic residues" evidence="1">
    <location>
        <begin position="89"/>
        <end position="101"/>
    </location>
</feature>
<protein>
    <recommendedName>
        <fullName evidence="5">Secreted protein</fullName>
    </recommendedName>
</protein>
<name>A0ABZ1AXV6_9ACTN</name>
<organism evidence="3 4">
    <name type="scientific">Blastococcus brunescens</name>
    <dbReference type="NCBI Taxonomy" id="1564165"/>
    <lineage>
        <taxon>Bacteria</taxon>
        <taxon>Bacillati</taxon>
        <taxon>Actinomycetota</taxon>
        <taxon>Actinomycetes</taxon>
        <taxon>Geodermatophilales</taxon>
        <taxon>Geodermatophilaceae</taxon>
        <taxon>Blastococcus</taxon>
    </lineage>
</organism>
<keyword evidence="2" id="KW-0732">Signal</keyword>
<dbReference type="Proteomes" id="UP001324287">
    <property type="component" value="Chromosome"/>
</dbReference>
<dbReference type="RefSeq" id="WP_324274306.1">
    <property type="nucleotide sequence ID" value="NZ_CP141261.1"/>
</dbReference>
<dbReference type="EMBL" id="CP141261">
    <property type="protein sequence ID" value="WRL62957.1"/>
    <property type="molecule type" value="Genomic_DNA"/>
</dbReference>
<sequence>MSTTRSHTRRVTTVVVAVATATGVAWAGPSAAGGHPGVFDSETCAASLTRVWFHPGRLGDDGPLLFSDAYESYVLRQPPCDATRPAPSIHDRDRMGHGDPL</sequence>
<keyword evidence="4" id="KW-1185">Reference proteome</keyword>
<feature type="region of interest" description="Disordered" evidence="1">
    <location>
        <begin position="77"/>
        <end position="101"/>
    </location>
</feature>
<proteinExistence type="predicted"/>
<evidence type="ECO:0000313" key="4">
    <source>
        <dbReference type="Proteomes" id="UP001324287"/>
    </source>
</evidence>